<keyword evidence="2" id="KW-0813">Transport</keyword>
<evidence type="ECO:0000313" key="7">
    <source>
        <dbReference type="Proteomes" id="UP000503336"/>
    </source>
</evidence>
<evidence type="ECO:0000256" key="1">
    <source>
        <dbReference type="ARBA" id="ARBA00010333"/>
    </source>
</evidence>
<dbReference type="SUPFAM" id="SSF53850">
    <property type="entry name" value="Periplasmic binding protein-like II"/>
    <property type="match status" value="1"/>
</dbReference>
<sequence>MRIFSAFRLVIPVALFGVLAAPPVLADALDQIEESGVIRLGVREASAPFSYRDENGEPAGLAIALCKRVADSIAARLGRESLALEFVTVDSETRFDALLDGRVDLHCGPMTASLSRRETLDFSIPYFMDGIGAALRRDGVQEIEALAGEPVGALNGTTGVAMARHWGEPGGSPIIEFESHRKGLEALGRGEIDVYFGDQGLLLHQLDVLKREDRLIPIRVIEDQFSYEPYSLAMKAGERRLRLEVDRGLSTAFLDRTVFDDIDVALGEFQLSELAAFLYVLVALPE</sequence>
<keyword evidence="7" id="KW-1185">Reference proteome</keyword>
<dbReference type="Pfam" id="PF00497">
    <property type="entry name" value="SBP_bac_3"/>
    <property type="match status" value="1"/>
</dbReference>
<dbReference type="SMART" id="SM00062">
    <property type="entry name" value="PBPb"/>
    <property type="match status" value="1"/>
</dbReference>
<evidence type="ECO:0000256" key="3">
    <source>
        <dbReference type="ARBA" id="ARBA00022729"/>
    </source>
</evidence>
<feature type="domain" description="Solute-binding protein family 3/N-terminal" evidence="5">
    <location>
        <begin position="37"/>
        <end position="261"/>
    </location>
</feature>
<dbReference type="Proteomes" id="UP000503336">
    <property type="component" value="Chromosome"/>
</dbReference>
<name>A0A7L5BVF5_9RHOB</name>
<evidence type="ECO:0000259" key="5">
    <source>
        <dbReference type="SMART" id="SM00062"/>
    </source>
</evidence>
<comment type="similarity">
    <text evidence="1">Belongs to the bacterial solute-binding protein 3 family.</text>
</comment>
<dbReference type="AlphaFoldDB" id="A0A7L5BVF5"/>
<feature type="chain" id="PRO_5029720836" evidence="4">
    <location>
        <begin position="27"/>
        <end position="286"/>
    </location>
</feature>
<proteinExistence type="inferred from homology"/>
<dbReference type="GO" id="GO:0005576">
    <property type="term" value="C:extracellular region"/>
    <property type="evidence" value="ECO:0007669"/>
    <property type="project" value="TreeGrafter"/>
</dbReference>
<gene>
    <name evidence="6" type="ORF">G5B40_13220</name>
</gene>
<dbReference type="InterPro" id="IPR051455">
    <property type="entry name" value="Bact_solute-bind_prot3"/>
</dbReference>
<dbReference type="GO" id="GO:0006865">
    <property type="term" value="P:amino acid transport"/>
    <property type="evidence" value="ECO:0007669"/>
    <property type="project" value="TreeGrafter"/>
</dbReference>
<organism evidence="6 7">
    <name type="scientific">Pikeienuella piscinae</name>
    <dbReference type="NCBI Taxonomy" id="2748098"/>
    <lineage>
        <taxon>Bacteria</taxon>
        <taxon>Pseudomonadati</taxon>
        <taxon>Pseudomonadota</taxon>
        <taxon>Alphaproteobacteria</taxon>
        <taxon>Rhodobacterales</taxon>
        <taxon>Paracoccaceae</taxon>
        <taxon>Pikeienuella</taxon>
    </lineage>
</organism>
<dbReference type="GO" id="GO:0030288">
    <property type="term" value="C:outer membrane-bounded periplasmic space"/>
    <property type="evidence" value="ECO:0007669"/>
    <property type="project" value="TreeGrafter"/>
</dbReference>
<evidence type="ECO:0000313" key="6">
    <source>
        <dbReference type="EMBL" id="QIE56340.1"/>
    </source>
</evidence>
<evidence type="ECO:0000256" key="4">
    <source>
        <dbReference type="SAM" id="SignalP"/>
    </source>
</evidence>
<protein>
    <submittedName>
        <fullName evidence="6">Amino acid ABC transporter substrate-binding protein</fullName>
    </submittedName>
</protein>
<dbReference type="CDD" id="cd13688">
    <property type="entry name" value="PBP2_GltI_DEBP"/>
    <property type="match status" value="1"/>
</dbReference>
<dbReference type="PANTHER" id="PTHR30085">
    <property type="entry name" value="AMINO ACID ABC TRANSPORTER PERMEASE"/>
    <property type="match status" value="1"/>
</dbReference>
<keyword evidence="3 4" id="KW-0732">Signal</keyword>
<feature type="signal peptide" evidence="4">
    <location>
        <begin position="1"/>
        <end position="26"/>
    </location>
</feature>
<dbReference type="PANTHER" id="PTHR30085:SF6">
    <property type="entry name" value="ABC TRANSPORTER GLUTAMINE-BINDING PROTEIN GLNH"/>
    <property type="match status" value="1"/>
</dbReference>
<dbReference type="InterPro" id="IPR001638">
    <property type="entry name" value="Solute-binding_3/MltF_N"/>
</dbReference>
<dbReference type="RefSeq" id="WP_165099450.1">
    <property type="nucleotide sequence ID" value="NZ_CP049056.1"/>
</dbReference>
<accession>A0A7L5BVF5</accession>
<dbReference type="KEGG" id="hdh:G5B40_13220"/>
<dbReference type="EMBL" id="CP049056">
    <property type="protein sequence ID" value="QIE56340.1"/>
    <property type="molecule type" value="Genomic_DNA"/>
</dbReference>
<evidence type="ECO:0000256" key="2">
    <source>
        <dbReference type="ARBA" id="ARBA00022448"/>
    </source>
</evidence>
<dbReference type="Gene3D" id="3.40.190.10">
    <property type="entry name" value="Periplasmic binding protein-like II"/>
    <property type="match status" value="2"/>
</dbReference>
<reference evidence="6 7" key="1">
    <citation type="submission" date="2020-02" db="EMBL/GenBank/DDBJ databases">
        <title>complete genome sequence of Rhodobacteraceae bacterium.</title>
        <authorList>
            <person name="Park J."/>
            <person name="Kim Y.-S."/>
            <person name="Kim K.-H."/>
        </authorList>
    </citation>
    <scope>NUCLEOTIDE SEQUENCE [LARGE SCALE GENOMIC DNA]</scope>
    <source>
        <strain evidence="6 7">RR4-56</strain>
    </source>
</reference>